<feature type="transmembrane region" description="Helical" evidence="1">
    <location>
        <begin position="136"/>
        <end position="159"/>
    </location>
</feature>
<dbReference type="Proteomes" id="UP000785679">
    <property type="component" value="Unassembled WGS sequence"/>
</dbReference>
<dbReference type="EMBL" id="RRYP01012598">
    <property type="protein sequence ID" value="TNV77004.1"/>
    <property type="molecule type" value="Genomic_DNA"/>
</dbReference>
<reference evidence="2" key="1">
    <citation type="submission" date="2019-06" db="EMBL/GenBank/DDBJ databases">
        <authorList>
            <person name="Zheng W."/>
        </authorList>
    </citation>
    <scope>NUCLEOTIDE SEQUENCE</scope>
    <source>
        <strain evidence="2">QDHG01</strain>
    </source>
</reference>
<evidence type="ECO:0000313" key="3">
    <source>
        <dbReference type="Proteomes" id="UP000785679"/>
    </source>
</evidence>
<sequence length="167" mass="18593">MEVNLDNGMNLRAFVENRAQAIIDQDQIIFAHWNQKDLKNSPFGALYGILFLGFIYGFYCMYGSTAFVSFGSKFICYLYSLLLSLILFLAGLCLVYKSNVRVILGGRGGLTLLIMISVSILFAFLIYQIVIDVISGTGYIIDIANIGAYAVIGFIVSFVKAKFNPKY</sequence>
<feature type="transmembrane region" description="Helical" evidence="1">
    <location>
        <begin position="77"/>
        <end position="96"/>
    </location>
</feature>
<name>A0A8J8NMG1_HALGN</name>
<keyword evidence="3" id="KW-1185">Reference proteome</keyword>
<keyword evidence="1" id="KW-1133">Transmembrane helix</keyword>
<proteinExistence type="predicted"/>
<accession>A0A8J8NMG1</accession>
<evidence type="ECO:0000313" key="2">
    <source>
        <dbReference type="EMBL" id="TNV77004.1"/>
    </source>
</evidence>
<protein>
    <submittedName>
        <fullName evidence="2">Uncharacterized protein</fullName>
    </submittedName>
</protein>
<feature type="transmembrane region" description="Helical" evidence="1">
    <location>
        <begin position="45"/>
        <end position="71"/>
    </location>
</feature>
<gene>
    <name evidence="2" type="ORF">FGO68_gene3630</name>
</gene>
<comment type="caution">
    <text evidence="2">The sequence shown here is derived from an EMBL/GenBank/DDBJ whole genome shotgun (WGS) entry which is preliminary data.</text>
</comment>
<evidence type="ECO:0000256" key="1">
    <source>
        <dbReference type="SAM" id="Phobius"/>
    </source>
</evidence>
<keyword evidence="1" id="KW-0472">Membrane</keyword>
<dbReference type="AlphaFoldDB" id="A0A8J8NMG1"/>
<feature type="transmembrane region" description="Helical" evidence="1">
    <location>
        <begin position="108"/>
        <end position="130"/>
    </location>
</feature>
<keyword evidence="1" id="KW-0812">Transmembrane</keyword>
<organism evidence="2 3">
    <name type="scientific">Halteria grandinella</name>
    <dbReference type="NCBI Taxonomy" id="5974"/>
    <lineage>
        <taxon>Eukaryota</taxon>
        <taxon>Sar</taxon>
        <taxon>Alveolata</taxon>
        <taxon>Ciliophora</taxon>
        <taxon>Intramacronucleata</taxon>
        <taxon>Spirotrichea</taxon>
        <taxon>Stichotrichia</taxon>
        <taxon>Sporadotrichida</taxon>
        <taxon>Halteriidae</taxon>
        <taxon>Halteria</taxon>
    </lineage>
</organism>